<proteinExistence type="inferred from homology"/>
<dbReference type="PROSITE" id="PS00639">
    <property type="entry name" value="THIOL_PROTEASE_HIS"/>
    <property type="match status" value="1"/>
</dbReference>
<dbReference type="InterPro" id="IPR013128">
    <property type="entry name" value="Peptidase_C1A"/>
</dbReference>
<dbReference type="InterPro" id="IPR039417">
    <property type="entry name" value="Peptidase_C1A_papain-like"/>
</dbReference>
<feature type="domain" description="Cathepsin propeptide inhibitor" evidence="7">
    <location>
        <begin position="28"/>
        <end position="88"/>
    </location>
</feature>
<reference evidence="8" key="1">
    <citation type="journal article" date="2018" name="PLoS Negl. Trop. Dis.">
        <title>An insight into the salivary gland and fat body transcriptome of Panstrongylus lignarius (Hemiptera: Heteroptera), the main vector of Chagas disease in Peru.</title>
        <authorList>
            <person name="Nevoa J.C."/>
            <person name="Mendes M.T."/>
            <person name="da Silva M.V."/>
            <person name="Soares S.C."/>
            <person name="Oliveira C.J.F."/>
            <person name="Ribeiro J.M.C."/>
        </authorList>
    </citation>
    <scope>NUCLEOTIDE SEQUENCE</scope>
</reference>
<evidence type="ECO:0000259" key="7">
    <source>
        <dbReference type="SMART" id="SM00848"/>
    </source>
</evidence>
<comment type="similarity">
    <text evidence="1">Belongs to the peptidase C1 family.</text>
</comment>
<sequence length="331" mass="37227">MIMNVLITISSIFMISYISAFSIWNQEWHVFKAIHGKSYNYPSEEQFRMNLYMENKKKIEEHNRAYENGEVSFRMKMNQFGDLMSHEVKALKNGFKVSGNIERTGEIYIPISGVLPTSVDWRVKGAVTPVKDQGHCLSCWSFSATGSLEGQIYLKNGKLISLSEQNLIDCTKSYGNDGCKGGFVDASFRYIKDNKGIDTEGSYPYEAHDYTCRFERSTIGGTNKGHMNIKLGNEEDLQNAVANVGPISVTIDASQHSFHFYSGGVYHEPHCNSTSLDHCVLVVGYGTENGQDYWLVKNSWGSRWGDKGYIKMARNKDNNCGIVSLASYPVV</sequence>
<dbReference type="InterPro" id="IPR025661">
    <property type="entry name" value="Pept_asp_AS"/>
</dbReference>
<evidence type="ECO:0000256" key="2">
    <source>
        <dbReference type="ARBA" id="ARBA00022670"/>
    </source>
</evidence>
<dbReference type="Gene3D" id="3.90.70.10">
    <property type="entry name" value="Cysteine proteinases"/>
    <property type="match status" value="1"/>
</dbReference>
<evidence type="ECO:0000256" key="3">
    <source>
        <dbReference type="ARBA" id="ARBA00022801"/>
    </source>
</evidence>
<evidence type="ECO:0000259" key="6">
    <source>
        <dbReference type="SMART" id="SM00645"/>
    </source>
</evidence>
<dbReference type="SMART" id="SM00848">
    <property type="entry name" value="Inhibitor_I29"/>
    <property type="match status" value="1"/>
</dbReference>
<dbReference type="PANTHER" id="PTHR12411">
    <property type="entry name" value="CYSTEINE PROTEASE FAMILY C1-RELATED"/>
    <property type="match status" value="1"/>
</dbReference>
<dbReference type="InterPro" id="IPR013201">
    <property type="entry name" value="Prot_inhib_I29"/>
</dbReference>
<keyword evidence="5" id="KW-1015">Disulfide bond</keyword>
<dbReference type="GO" id="GO:0008234">
    <property type="term" value="F:cysteine-type peptidase activity"/>
    <property type="evidence" value="ECO:0007669"/>
    <property type="project" value="UniProtKB-KW"/>
</dbReference>
<keyword evidence="4" id="KW-0788">Thiol protease</keyword>
<dbReference type="PROSITE" id="PS00640">
    <property type="entry name" value="THIOL_PROTEASE_ASN"/>
    <property type="match status" value="1"/>
</dbReference>
<dbReference type="GO" id="GO:0006508">
    <property type="term" value="P:proteolysis"/>
    <property type="evidence" value="ECO:0007669"/>
    <property type="project" value="UniProtKB-KW"/>
</dbReference>
<dbReference type="SMART" id="SM00645">
    <property type="entry name" value="Pept_C1"/>
    <property type="match status" value="1"/>
</dbReference>
<organism evidence="8">
    <name type="scientific">Panstrongylus lignarius</name>
    <dbReference type="NCBI Taxonomy" id="156445"/>
    <lineage>
        <taxon>Eukaryota</taxon>
        <taxon>Metazoa</taxon>
        <taxon>Ecdysozoa</taxon>
        <taxon>Arthropoda</taxon>
        <taxon>Hexapoda</taxon>
        <taxon>Insecta</taxon>
        <taxon>Pterygota</taxon>
        <taxon>Neoptera</taxon>
        <taxon>Paraneoptera</taxon>
        <taxon>Hemiptera</taxon>
        <taxon>Heteroptera</taxon>
        <taxon>Panheteroptera</taxon>
        <taxon>Cimicomorpha</taxon>
        <taxon>Reduviidae</taxon>
        <taxon>Triatominae</taxon>
        <taxon>Panstrongylus</taxon>
    </lineage>
</organism>
<dbReference type="SUPFAM" id="SSF54001">
    <property type="entry name" value="Cysteine proteinases"/>
    <property type="match status" value="1"/>
</dbReference>
<keyword evidence="3" id="KW-0378">Hydrolase</keyword>
<feature type="domain" description="Peptidase C1A papain C-terminal" evidence="6">
    <location>
        <begin position="115"/>
        <end position="330"/>
    </location>
</feature>
<dbReference type="AlphaFoldDB" id="A0A224XFN1"/>
<dbReference type="EMBL" id="GFTR01005151">
    <property type="protein sequence ID" value="JAW11275.1"/>
    <property type="molecule type" value="Transcribed_RNA"/>
</dbReference>
<dbReference type="Pfam" id="PF00112">
    <property type="entry name" value="Peptidase_C1"/>
    <property type="match status" value="1"/>
</dbReference>
<dbReference type="InterPro" id="IPR025660">
    <property type="entry name" value="Pept_his_AS"/>
</dbReference>
<dbReference type="Pfam" id="PF08246">
    <property type="entry name" value="Inhibitor_I29"/>
    <property type="match status" value="1"/>
</dbReference>
<keyword evidence="2" id="KW-0645">Protease</keyword>
<evidence type="ECO:0000256" key="4">
    <source>
        <dbReference type="ARBA" id="ARBA00022807"/>
    </source>
</evidence>
<accession>A0A224XFN1</accession>
<dbReference type="CDD" id="cd02248">
    <property type="entry name" value="Peptidase_C1A"/>
    <property type="match status" value="1"/>
</dbReference>
<evidence type="ECO:0000256" key="1">
    <source>
        <dbReference type="ARBA" id="ARBA00008455"/>
    </source>
</evidence>
<evidence type="ECO:0000256" key="5">
    <source>
        <dbReference type="ARBA" id="ARBA00023157"/>
    </source>
</evidence>
<dbReference type="PRINTS" id="PR00705">
    <property type="entry name" value="PAPAIN"/>
</dbReference>
<protein>
    <submittedName>
        <fullName evidence="8">Putative cathepsin l-like proteinase</fullName>
    </submittedName>
</protein>
<dbReference type="InterPro" id="IPR000668">
    <property type="entry name" value="Peptidase_C1A_C"/>
</dbReference>
<name>A0A224XFN1_9HEMI</name>
<evidence type="ECO:0000313" key="8">
    <source>
        <dbReference type="EMBL" id="JAW11275.1"/>
    </source>
</evidence>
<dbReference type="InterPro" id="IPR038765">
    <property type="entry name" value="Papain-like_cys_pep_sf"/>
</dbReference>
<dbReference type="FunFam" id="3.90.70.10:FF:000006">
    <property type="entry name" value="Cathepsin S"/>
    <property type="match status" value="1"/>
</dbReference>